<name>A0A0F9J8V7_9ZZZZ</name>
<gene>
    <name evidence="1" type="ORF">LCGC14_1559590</name>
</gene>
<proteinExistence type="predicted"/>
<comment type="caution">
    <text evidence="1">The sequence shown here is derived from an EMBL/GenBank/DDBJ whole genome shotgun (WGS) entry which is preliminary data.</text>
</comment>
<reference evidence="1" key="1">
    <citation type="journal article" date="2015" name="Nature">
        <title>Complex archaea that bridge the gap between prokaryotes and eukaryotes.</title>
        <authorList>
            <person name="Spang A."/>
            <person name="Saw J.H."/>
            <person name="Jorgensen S.L."/>
            <person name="Zaremba-Niedzwiedzka K."/>
            <person name="Martijn J."/>
            <person name="Lind A.E."/>
            <person name="van Eijk R."/>
            <person name="Schleper C."/>
            <person name="Guy L."/>
            <person name="Ettema T.J."/>
        </authorList>
    </citation>
    <scope>NUCLEOTIDE SEQUENCE</scope>
</reference>
<dbReference type="EMBL" id="LAZR01012032">
    <property type="protein sequence ID" value="KKM46572.1"/>
    <property type="molecule type" value="Genomic_DNA"/>
</dbReference>
<feature type="non-terminal residue" evidence="1">
    <location>
        <position position="1"/>
    </location>
</feature>
<accession>A0A0F9J8V7</accession>
<protein>
    <submittedName>
        <fullName evidence="1">Uncharacterized protein</fullName>
    </submittedName>
</protein>
<evidence type="ECO:0000313" key="1">
    <source>
        <dbReference type="EMBL" id="KKM46572.1"/>
    </source>
</evidence>
<sequence>QERLSKQEAFNRIFRSEDFQRYVVPLLQESTTSDFWPDPSKYTAIEFLKVYNESYYETRVYKAISNISINSGAPRNSMIVSPLGEVW</sequence>
<organism evidence="1">
    <name type="scientific">marine sediment metagenome</name>
    <dbReference type="NCBI Taxonomy" id="412755"/>
    <lineage>
        <taxon>unclassified sequences</taxon>
        <taxon>metagenomes</taxon>
        <taxon>ecological metagenomes</taxon>
    </lineage>
</organism>
<dbReference type="AlphaFoldDB" id="A0A0F9J8V7"/>